<dbReference type="PANTHER" id="PTHR13510:SF44">
    <property type="entry name" value="RABENOSYN-5"/>
    <property type="match status" value="1"/>
</dbReference>
<gene>
    <name evidence="1" type="ORF">PC113_g6829</name>
    <name evidence="2" type="ORF">PC118_g13338</name>
</gene>
<comment type="caution">
    <text evidence="1">The sequence shown here is derived from an EMBL/GenBank/DDBJ whole genome shotgun (WGS) entry which is preliminary data.</text>
</comment>
<dbReference type="PANTHER" id="PTHR13510">
    <property type="entry name" value="FYVE-FINGER-CONTAINING RAB5 EFFECTOR PROTEIN RABENOSYN-5-RELATED"/>
    <property type="match status" value="1"/>
</dbReference>
<dbReference type="SUPFAM" id="SSF55961">
    <property type="entry name" value="Bet v1-like"/>
    <property type="match status" value="1"/>
</dbReference>
<evidence type="ECO:0000313" key="3">
    <source>
        <dbReference type="Proteomes" id="UP000735874"/>
    </source>
</evidence>
<dbReference type="VEuPathDB" id="FungiDB:PC110_g2243"/>
<dbReference type="Proteomes" id="UP000697107">
    <property type="component" value="Unassembled WGS sequence"/>
</dbReference>
<dbReference type="InterPro" id="IPR052727">
    <property type="entry name" value="Rab4/Rab5_effector"/>
</dbReference>
<evidence type="ECO:0000313" key="2">
    <source>
        <dbReference type="EMBL" id="KAG2976628.1"/>
    </source>
</evidence>
<dbReference type="Proteomes" id="UP000735874">
    <property type="component" value="Unassembled WGS sequence"/>
</dbReference>
<accession>A0A8T0ZG36</accession>
<proteinExistence type="predicted"/>
<protein>
    <recommendedName>
        <fullName evidence="4">START-like domain</fullName>
    </recommendedName>
</protein>
<sequence length="379" mass="42151">MSNKRFTMNPFGDLKLTAEDRGKLVDIANTLVLARFEQYEEYLNSNKDVDMTRWKKFKTSGPVTTYLERKKSSSDANLPEMLMAGPLHGTLDENMFGMVNPTLESMRIKASYLNDFSAAAVLASIVEPTEDEPFNAVVVKWMEIDIPGASIGIVRNRDYVYVESTGIMHLKNGDRVGYHILHSVNFPETHELPNKVRGNMSLSAIFHQEGPDRTDCRGAGIMDPKGDMIGMMAVTGMVHATMAGLKYSYCGQMKKLAWMLEQSQAEPKERGAPVLQPVCVTCSKPIKNSKLRELRKSSTTCKLCSGALCGSCKVSKKLSFISPDLELFQRKVAFCVKCLLKATRLDTLKAARQQFVYKEPVLPLAYGSFEMSSCSDSSS</sequence>
<evidence type="ECO:0008006" key="4">
    <source>
        <dbReference type="Google" id="ProtNLM"/>
    </source>
</evidence>
<evidence type="ECO:0000313" key="1">
    <source>
        <dbReference type="EMBL" id="KAG2861863.1"/>
    </source>
</evidence>
<dbReference type="EMBL" id="RCML01000454">
    <property type="protein sequence ID" value="KAG2976628.1"/>
    <property type="molecule type" value="Genomic_DNA"/>
</dbReference>
<organism evidence="1 3">
    <name type="scientific">Phytophthora cactorum</name>
    <dbReference type="NCBI Taxonomy" id="29920"/>
    <lineage>
        <taxon>Eukaryota</taxon>
        <taxon>Sar</taxon>
        <taxon>Stramenopiles</taxon>
        <taxon>Oomycota</taxon>
        <taxon>Peronosporomycetes</taxon>
        <taxon>Peronosporales</taxon>
        <taxon>Peronosporaceae</taxon>
        <taxon>Phytophthora</taxon>
    </lineage>
</organism>
<name>A0A8T0ZG36_9STRA</name>
<dbReference type="AlphaFoldDB" id="A0A8T0ZG36"/>
<dbReference type="InterPro" id="IPR023393">
    <property type="entry name" value="START-like_dom_sf"/>
</dbReference>
<dbReference type="Gene3D" id="3.30.530.20">
    <property type="match status" value="1"/>
</dbReference>
<dbReference type="EMBL" id="RCMG01000143">
    <property type="protein sequence ID" value="KAG2861863.1"/>
    <property type="molecule type" value="Genomic_DNA"/>
</dbReference>
<reference evidence="1" key="1">
    <citation type="submission" date="2018-10" db="EMBL/GenBank/DDBJ databases">
        <title>Effector identification in a new, highly contiguous assembly of the strawberry crown rot pathogen Phytophthora cactorum.</title>
        <authorList>
            <person name="Armitage A.D."/>
            <person name="Nellist C.F."/>
            <person name="Bates H."/>
            <person name="Vickerstaff R.J."/>
            <person name="Harrison R.J."/>
        </authorList>
    </citation>
    <scope>NUCLEOTIDE SEQUENCE</scope>
    <source>
        <strain evidence="1">15-7</strain>
        <strain evidence="2">P415</strain>
    </source>
</reference>